<dbReference type="EMBL" id="JAJJHW010003889">
    <property type="protein sequence ID" value="KAH8355051.1"/>
    <property type="molecule type" value="Genomic_DNA"/>
</dbReference>
<feature type="transmembrane region" description="Helical" evidence="10">
    <location>
        <begin position="136"/>
        <end position="156"/>
    </location>
</feature>
<accession>A0AAD4PGM9</accession>
<protein>
    <recommendedName>
        <fullName evidence="10">Odorant receptor</fullName>
    </recommendedName>
</protein>
<reference evidence="12" key="1">
    <citation type="journal article" date="2021" name="Mol. Ecol. Resour.">
        <title>Phylogenomic analyses of the genus Drosophila reveals genomic signals of climate adaptation.</title>
        <authorList>
            <person name="Li F."/>
            <person name="Rane R.V."/>
            <person name="Luria V."/>
            <person name="Xiong Z."/>
            <person name="Chen J."/>
            <person name="Li Z."/>
            <person name="Catullo R.A."/>
            <person name="Griffin P.C."/>
            <person name="Schiffer M."/>
            <person name="Pearce S."/>
            <person name="Lee S.F."/>
            <person name="McElroy K."/>
            <person name="Stocker A."/>
            <person name="Shirriffs J."/>
            <person name="Cockerell F."/>
            <person name="Coppin C."/>
            <person name="Sgro C.M."/>
            <person name="Karger A."/>
            <person name="Cain J.W."/>
            <person name="Weber J.A."/>
            <person name="Santpere G."/>
            <person name="Kirschner M.W."/>
            <person name="Hoffmann A.A."/>
            <person name="Oakeshott J.G."/>
            <person name="Zhang G."/>
        </authorList>
    </citation>
    <scope>NUCLEOTIDE SEQUENCE</scope>
    <source>
        <strain evidence="12">BGI-SZ-2011g</strain>
    </source>
</reference>
<dbReference type="GO" id="GO:0007165">
    <property type="term" value="P:signal transduction"/>
    <property type="evidence" value="ECO:0007669"/>
    <property type="project" value="UniProtKB-KW"/>
</dbReference>
<evidence type="ECO:0000256" key="8">
    <source>
        <dbReference type="ARBA" id="ARBA00023170"/>
    </source>
</evidence>
<comment type="similarity">
    <text evidence="10">Belongs to the insect chemoreceptor superfamily. Heteromeric odorant receptor channel (TC 1.A.69) family.</text>
</comment>
<keyword evidence="9 10" id="KW-0807">Transducer</keyword>
<dbReference type="AlphaFoldDB" id="A0AAD4PGM9"/>
<dbReference type="GO" id="GO:0004984">
    <property type="term" value="F:olfactory receptor activity"/>
    <property type="evidence" value="ECO:0007669"/>
    <property type="project" value="InterPro"/>
</dbReference>
<name>A0AAD4PGM9_9MUSC</name>
<evidence type="ECO:0000256" key="4">
    <source>
        <dbReference type="ARBA" id="ARBA00022692"/>
    </source>
</evidence>
<keyword evidence="7 10" id="KW-0472">Membrane</keyword>
<feature type="transmembrane region" description="Helical" evidence="10">
    <location>
        <begin position="79"/>
        <end position="99"/>
    </location>
</feature>
<evidence type="ECO:0000256" key="10">
    <source>
        <dbReference type="RuleBase" id="RU351113"/>
    </source>
</evidence>
<dbReference type="GO" id="GO:0005549">
    <property type="term" value="F:odorant binding"/>
    <property type="evidence" value="ECO:0007669"/>
    <property type="project" value="InterPro"/>
</dbReference>
<keyword evidence="6 10" id="KW-1133">Transmembrane helix</keyword>
<keyword evidence="11" id="KW-0175">Coiled coil</keyword>
<keyword evidence="4 10" id="KW-0812">Transmembrane</keyword>
<dbReference type="InterPro" id="IPR004117">
    <property type="entry name" value="7tm6_olfct_rcpt"/>
</dbReference>
<keyword evidence="5 10" id="KW-0552">Olfaction</keyword>
<feature type="transmembrane region" description="Helical" evidence="10">
    <location>
        <begin position="44"/>
        <end position="67"/>
    </location>
</feature>
<keyword evidence="3 10" id="KW-0716">Sensory transduction</keyword>
<keyword evidence="8 10" id="KW-0675">Receptor</keyword>
<dbReference type="GO" id="GO:0005886">
    <property type="term" value="C:plasma membrane"/>
    <property type="evidence" value="ECO:0007669"/>
    <property type="project" value="UniProtKB-SubCell"/>
</dbReference>
<dbReference type="Pfam" id="PF02949">
    <property type="entry name" value="7tm_6"/>
    <property type="match status" value="1"/>
</dbReference>
<evidence type="ECO:0000256" key="9">
    <source>
        <dbReference type="ARBA" id="ARBA00023224"/>
    </source>
</evidence>
<comment type="subcellular location">
    <subcellularLocation>
        <location evidence="1 10">Cell membrane</location>
        <topology evidence="1 10">Multi-pass membrane protein</topology>
    </subcellularLocation>
</comment>
<evidence type="ECO:0000256" key="7">
    <source>
        <dbReference type="ARBA" id="ARBA00023136"/>
    </source>
</evidence>
<dbReference type="Proteomes" id="UP001200034">
    <property type="component" value="Unassembled WGS sequence"/>
</dbReference>
<evidence type="ECO:0000313" key="13">
    <source>
        <dbReference type="Proteomes" id="UP001200034"/>
    </source>
</evidence>
<evidence type="ECO:0000256" key="2">
    <source>
        <dbReference type="ARBA" id="ARBA00022475"/>
    </source>
</evidence>
<dbReference type="PANTHER" id="PTHR21137">
    <property type="entry name" value="ODORANT RECEPTOR"/>
    <property type="match status" value="1"/>
</dbReference>
<comment type="caution">
    <text evidence="12">The sequence shown here is derived from an EMBL/GenBank/DDBJ whole genome shotgun (WGS) entry which is preliminary data.</text>
</comment>
<evidence type="ECO:0000256" key="11">
    <source>
        <dbReference type="SAM" id="Coils"/>
    </source>
</evidence>
<evidence type="ECO:0000256" key="6">
    <source>
        <dbReference type="ARBA" id="ARBA00022989"/>
    </source>
</evidence>
<proteinExistence type="inferred from homology"/>
<comment type="caution">
    <text evidence="10">Lacks conserved residue(s) required for the propagation of feature annotation.</text>
</comment>
<organism evidence="12 13">
    <name type="scientific">Drosophila rubida</name>
    <dbReference type="NCBI Taxonomy" id="30044"/>
    <lineage>
        <taxon>Eukaryota</taxon>
        <taxon>Metazoa</taxon>
        <taxon>Ecdysozoa</taxon>
        <taxon>Arthropoda</taxon>
        <taxon>Hexapoda</taxon>
        <taxon>Insecta</taxon>
        <taxon>Pterygota</taxon>
        <taxon>Neoptera</taxon>
        <taxon>Endopterygota</taxon>
        <taxon>Diptera</taxon>
        <taxon>Brachycera</taxon>
        <taxon>Muscomorpha</taxon>
        <taxon>Ephydroidea</taxon>
        <taxon>Drosophilidae</taxon>
        <taxon>Drosophila</taxon>
    </lineage>
</organism>
<evidence type="ECO:0000313" key="12">
    <source>
        <dbReference type="EMBL" id="KAH8355051.1"/>
    </source>
</evidence>
<gene>
    <name evidence="12" type="ORF">KR093_004550</name>
</gene>
<feature type="transmembrane region" description="Helical" evidence="10">
    <location>
        <begin position="297"/>
        <end position="319"/>
    </location>
</feature>
<keyword evidence="2" id="KW-1003">Cell membrane</keyword>
<evidence type="ECO:0000256" key="3">
    <source>
        <dbReference type="ARBA" id="ARBA00022606"/>
    </source>
</evidence>
<keyword evidence="13" id="KW-1185">Reference proteome</keyword>
<evidence type="ECO:0000256" key="5">
    <source>
        <dbReference type="ARBA" id="ARBA00022725"/>
    </source>
</evidence>
<feature type="coiled-coil region" evidence="11">
    <location>
        <begin position="108"/>
        <end position="135"/>
    </location>
</feature>
<dbReference type="PANTHER" id="PTHR21137:SF40">
    <property type="entry name" value="ODORANT RECEPTOR 56A"/>
    <property type="match status" value="1"/>
</dbReference>
<evidence type="ECO:0000256" key="1">
    <source>
        <dbReference type="ARBA" id="ARBA00004651"/>
    </source>
</evidence>
<feature type="transmembrane region" description="Helical" evidence="10">
    <location>
        <begin position="325"/>
        <end position="344"/>
    </location>
</feature>
<sequence length="421" mass="48994">MVKVQELLLAPDVFENGIFRMHLHCFQWYGYVASTEQAHPWFSLLRCIVFTASIWISCALMLTRVFLSGSYENLSDGATSWATAVQYFAVSIATLNAYVQRERVVLMLRQAHADLQAFELQADEQELQLLHATQRYVRTITMLLWVPSVVAGLMAWSDCIYRTIFLPQTVFNAAAVHRGEAQPILLFKLFPFADLCDNFAIGYLGPWYALGLGITTIPLWHTFITCLMKYITLKLQILSKRVIAMDITRLKPDLVVQQLSPAELNHWRLRLCKQFVEEQLRIRQFVHELQQLIRVPVFADFIIFSVLMCFLFFALTVGVPSKMDYSFMFIYLFVMAAILWIYHWHATLIVECKDELAFACYACEWFNFGVPVQKRLLFMMQHTQRPMKMRALLVDMNLKTFLDIVRGAYSYFNLLRGTHSY</sequence>
<feature type="transmembrane region" description="Helical" evidence="10">
    <location>
        <begin position="207"/>
        <end position="231"/>
    </location>
</feature>